<dbReference type="PANTHER" id="PTHR23128">
    <property type="entry name" value="SERPENTINE RECEPTOR, CLASS E (EPSILON)-RELATED"/>
    <property type="match status" value="1"/>
</dbReference>
<keyword evidence="5 6" id="KW-0472">Membrane</keyword>
<evidence type="ECO:0000256" key="3">
    <source>
        <dbReference type="ARBA" id="ARBA00022692"/>
    </source>
</evidence>
<dbReference type="AlphaFoldDB" id="A0AAF3J4Y3"/>
<dbReference type="GO" id="GO:0016020">
    <property type="term" value="C:membrane"/>
    <property type="evidence" value="ECO:0007669"/>
    <property type="project" value="UniProtKB-SubCell"/>
</dbReference>
<feature type="transmembrane region" description="Helical" evidence="6">
    <location>
        <begin position="31"/>
        <end position="48"/>
    </location>
</feature>
<proteinExistence type="inferred from homology"/>
<evidence type="ECO:0000256" key="1">
    <source>
        <dbReference type="ARBA" id="ARBA00004141"/>
    </source>
</evidence>
<accession>A0AAF3J4Y3</accession>
<feature type="transmembrane region" description="Helical" evidence="6">
    <location>
        <begin position="60"/>
        <end position="82"/>
    </location>
</feature>
<comment type="subcellular location">
    <subcellularLocation>
        <location evidence="1">Membrane</location>
        <topology evidence="1">Multi-pass membrane protein</topology>
    </subcellularLocation>
</comment>
<evidence type="ECO:0000256" key="2">
    <source>
        <dbReference type="ARBA" id="ARBA00006803"/>
    </source>
</evidence>
<keyword evidence="4 6" id="KW-1133">Transmembrane helix</keyword>
<evidence type="ECO:0000256" key="5">
    <source>
        <dbReference type="ARBA" id="ARBA00023136"/>
    </source>
</evidence>
<dbReference type="Proteomes" id="UP000887575">
    <property type="component" value="Unassembled WGS sequence"/>
</dbReference>
<feature type="transmembrane region" description="Helical" evidence="6">
    <location>
        <begin position="227"/>
        <end position="248"/>
    </location>
</feature>
<name>A0AAF3J4Y3_9BILA</name>
<evidence type="ECO:0000313" key="7">
    <source>
        <dbReference type="Proteomes" id="UP000887575"/>
    </source>
</evidence>
<dbReference type="Pfam" id="PF03125">
    <property type="entry name" value="Sre"/>
    <property type="match status" value="1"/>
</dbReference>
<feature type="transmembrane region" description="Helical" evidence="6">
    <location>
        <begin position="174"/>
        <end position="194"/>
    </location>
</feature>
<reference evidence="8" key="1">
    <citation type="submission" date="2024-02" db="UniProtKB">
        <authorList>
            <consortium name="WormBaseParasite"/>
        </authorList>
    </citation>
    <scope>IDENTIFICATION</scope>
</reference>
<organism evidence="7 8">
    <name type="scientific">Mesorhabditis belari</name>
    <dbReference type="NCBI Taxonomy" id="2138241"/>
    <lineage>
        <taxon>Eukaryota</taxon>
        <taxon>Metazoa</taxon>
        <taxon>Ecdysozoa</taxon>
        <taxon>Nematoda</taxon>
        <taxon>Chromadorea</taxon>
        <taxon>Rhabditida</taxon>
        <taxon>Rhabditina</taxon>
        <taxon>Rhabditomorpha</taxon>
        <taxon>Rhabditoidea</taxon>
        <taxon>Rhabditidae</taxon>
        <taxon>Mesorhabditinae</taxon>
        <taxon>Mesorhabditis</taxon>
    </lineage>
</organism>
<feature type="transmembrane region" description="Helical" evidence="6">
    <location>
        <begin position="147"/>
        <end position="168"/>
    </location>
</feature>
<feature type="transmembrane region" description="Helical" evidence="6">
    <location>
        <begin position="102"/>
        <end position="127"/>
    </location>
</feature>
<evidence type="ECO:0000313" key="8">
    <source>
        <dbReference type="WBParaSite" id="MBELARI_LOCUS16466"/>
    </source>
</evidence>
<protein>
    <submittedName>
        <fullName evidence="8">Gustatory receptor</fullName>
    </submittedName>
</protein>
<dbReference type="PANTHER" id="PTHR23128:SF132">
    <property type="entry name" value="SERPENTINE RECEPTOR, CLASS E (EPSILON)-RELATED"/>
    <property type="match status" value="1"/>
</dbReference>
<feature type="transmembrane region" description="Helical" evidence="6">
    <location>
        <begin position="260"/>
        <end position="283"/>
    </location>
</feature>
<dbReference type="InterPro" id="IPR004151">
    <property type="entry name" value="7TM_GPCR_serpentine_rcpt_Sre"/>
</dbReference>
<evidence type="ECO:0000256" key="4">
    <source>
        <dbReference type="ARBA" id="ARBA00022989"/>
    </source>
</evidence>
<sequence>MNPQILMFVNISVAHEDGIEEIVWIAYGMEMVFYLLSFATVPLLHHFLRNSKIFHVNLQLLFLVACYNVYPFTVARIGIIYYESQRDLQCGTYEPESNSCPIGLIVVSLLRVFVLSLVPVLLVAIFVERSVATVKVETYELHFYRPLAYLSALLSLCIAFFIATSFTFGIVSRTVADCLAISGTCMGGVFTLIVSQVNNEKLARIHNSCYTLSKRYQLGENVRTMQILTFITSFTILNNVFLVLLFYIHALEISWTIRNYIGIFLSLYMSIYYFFTTFIGLFANQQIYKLAKRMFIQKFVQLRDRSEKERENKQIFDTKGQMMYLGANQDDYFTQLESQWAACRTR</sequence>
<keyword evidence="3 6" id="KW-0812">Transmembrane</keyword>
<keyword evidence="7" id="KW-1185">Reference proteome</keyword>
<dbReference type="GO" id="GO:0007606">
    <property type="term" value="P:sensory perception of chemical stimulus"/>
    <property type="evidence" value="ECO:0007669"/>
    <property type="project" value="InterPro"/>
</dbReference>
<dbReference type="WBParaSite" id="MBELARI_LOCUS16466">
    <property type="protein sequence ID" value="MBELARI_LOCUS16466"/>
    <property type="gene ID" value="MBELARI_LOCUS16466"/>
</dbReference>
<comment type="similarity">
    <text evidence="2">Belongs to the nematode receptor-like protein sre family.</text>
</comment>
<evidence type="ECO:0000256" key="6">
    <source>
        <dbReference type="SAM" id="Phobius"/>
    </source>
</evidence>